<dbReference type="Proteomes" id="UP000035681">
    <property type="component" value="Unplaced"/>
</dbReference>
<protein>
    <submittedName>
        <fullName evidence="2 3">Uncharacterized protein</fullName>
    </submittedName>
</protein>
<organism evidence="2">
    <name type="scientific">Strongyloides stercoralis</name>
    <name type="common">Threadworm</name>
    <dbReference type="NCBI Taxonomy" id="6248"/>
    <lineage>
        <taxon>Eukaryota</taxon>
        <taxon>Metazoa</taxon>
        <taxon>Ecdysozoa</taxon>
        <taxon>Nematoda</taxon>
        <taxon>Chromadorea</taxon>
        <taxon>Rhabditida</taxon>
        <taxon>Tylenchina</taxon>
        <taxon>Panagrolaimomorpha</taxon>
        <taxon>Strongyloidoidea</taxon>
        <taxon>Strongyloididae</taxon>
        <taxon>Strongyloides</taxon>
    </lineage>
</organism>
<dbReference type="WBParaSite" id="SSTP_0000113300.1">
    <property type="protein sequence ID" value="SSTP_0000113300.1"/>
    <property type="gene ID" value="SSTP_0000113300"/>
</dbReference>
<reference evidence="2" key="1">
    <citation type="submission" date="2015-08" db="UniProtKB">
        <authorList>
            <consortium name="WormBaseParasite"/>
        </authorList>
    </citation>
    <scope>IDENTIFICATION</scope>
</reference>
<evidence type="ECO:0000313" key="2">
    <source>
        <dbReference type="WBParaSite" id="SSTP_0000113300.1"/>
    </source>
</evidence>
<dbReference type="AlphaFoldDB" id="A0A0K0DV65"/>
<evidence type="ECO:0000313" key="1">
    <source>
        <dbReference type="Proteomes" id="UP000035681"/>
    </source>
</evidence>
<keyword evidence="1" id="KW-1185">Reference proteome</keyword>
<accession>A0A0K0DV65</accession>
<evidence type="ECO:0000313" key="3">
    <source>
        <dbReference type="WBParaSite" id="TCONS_00005973.p1"/>
    </source>
</evidence>
<proteinExistence type="predicted"/>
<sequence length="327" mass="39660">MLSNSETPWKKFRNINQFKKKRFFKKINYNIAIKDLTILCKLFKETYGPEYASIIHSELSKLFLQLKCNTSSVFNLKQKEKYYWKGLLKDKKYGSNMFSAIFLNWYGTNIEIINLYKSLNLNLKANIYILNFSIKLFKLSKVSECINWVSDLIQEFYDFPIFWYKSITLITKCYLMNDCINNFVIFLSQIKVYVEEYKKRLVNDFFIRKIIKEYVGIQKIINLNFPSYKTQLFEYSYDNMEEINEFSKKLYYNTFDKEQYFYEVVVKRYRDFKLLIFFCKWTIKNSNKNENKLNTLSPNIELINKEVPTILHYKNLLKECNLLNDEK</sequence>
<name>A0A0K0DV65_STRER</name>
<dbReference type="WBParaSite" id="TCONS_00005973.p1">
    <property type="protein sequence ID" value="TCONS_00005973.p1"/>
    <property type="gene ID" value="XLOC_004178"/>
</dbReference>